<feature type="domain" description="NAD(P)-binding" evidence="2">
    <location>
        <begin position="54"/>
        <end position="241"/>
    </location>
</feature>
<dbReference type="PROSITE" id="PS51257">
    <property type="entry name" value="PROKAR_LIPOPROTEIN"/>
    <property type="match status" value="1"/>
</dbReference>
<proteinExistence type="predicted"/>
<accession>A0A5P9NHH0</accession>
<dbReference type="AlphaFoldDB" id="A0A5P9NHH0"/>
<protein>
    <submittedName>
        <fullName evidence="3">NAD-dependent epimerase/dehydratase family protein</fullName>
    </submittedName>
</protein>
<sequence>MNSIRRHNSLRAFALLLFTAILAGCALSQQKLPASSIEAATTPPSRNTTIALLGATGMSGGYILREALARGYRVRALSRSPEKLAYLSNRIEVVVGDARDPGTIATLLAGSDVIVSAIGPSARAPTDLNSQTTANVIAAMSITTARPYLVVTGAAVELEQDHRTMTGWWVRQLALIRYPNLVRDRQLEYGLLAQSDVPWTLIRCPLINATDGEGSATASLETPPGTLLRAGELARFIVDEIERGNYVQMAPFIASE</sequence>
<dbReference type="RefSeq" id="WP_152661338.1">
    <property type="nucleotide sequence ID" value="NZ_CP036422.1"/>
</dbReference>
<dbReference type="Proteomes" id="UP000326287">
    <property type="component" value="Chromosome"/>
</dbReference>
<dbReference type="Gene3D" id="3.40.50.720">
    <property type="entry name" value="NAD(P)-binding Rossmann-like Domain"/>
    <property type="match status" value="1"/>
</dbReference>
<dbReference type="Pfam" id="PF13460">
    <property type="entry name" value="NAD_binding_10"/>
    <property type="match status" value="1"/>
</dbReference>
<reference evidence="3 4" key="1">
    <citation type="submission" date="2019-02" db="EMBL/GenBank/DDBJ databases">
        <authorList>
            <person name="Li S.-H."/>
        </authorList>
    </citation>
    <scope>NUCLEOTIDE SEQUENCE [LARGE SCALE GENOMIC DNA]</scope>
    <source>
        <strain evidence="3 4">IMCC14385</strain>
    </source>
</reference>
<feature type="chain" id="PRO_5025030554" evidence="1">
    <location>
        <begin position="24"/>
        <end position="256"/>
    </location>
</feature>
<dbReference type="EMBL" id="CP036422">
    <property type="protein sequence ID" value="QFU75232.1"/>
    <property type="molecule type" value="Genomic_DNA"/>
</dbReference>
<name>A0A5P9NHH0_9GAMM</name>
<dbReference type="PANTHER" id="PTHR43355">
    <property type="entry name" value="FLAVIN REDUCTASE (NADPH)"/>
    <property type="match status" value="1"/>
</dbReference>
<dbReference type="GO" id="GO:0016646">
    <property type="term" value="F:oxidoreductase activity, acting on the CH-NH group of donors, NAD or NADP as acceptor"/>
    <property type="evidence" value="ECO:0007669"/>
    <property type="project" value="TreeGrafter"/>
</dbReference>
<evidence type="ECO:0000313" key="4">
    <source>
        <dbReference type="Proteomes" id="UP000326287"/>
    </source>
</evidence>
<keyword evidence="4" id="KW-1185">Reference proteome</keyword>
<gene>
    <name evidence="3" type="ORF">EY643_05970</name>
</gene>
<dbReference type="InterPro" id="IPR016040">
    <property type="entry name" value="NAD(P)-bd_dom"/>
</dbReference>
<dbReference type="PANTHER" id="PTHR43355:SF2">
    <property type="entry name" value="FLAVIN REDUCTASE (NADPH)"/>
    <property type="match status" value="1"/>
</dbReference>
<dbReference type="OrthoDB" id="9803892at2"/>
<evidence type="ECO:0000313" key="3">
    <source>
        <dbReference type="EMBL" id="QFU75232.1"/>
    </source>
</evidence>
<dbReference type="InterPro" id="IPR036291">
    <property type="entry name" value="NAD(P)-bd_dom_sf"/>
</dbReference>
<keyword evidence="1" id="KW-0732">Signal</keyword>
<dbReference type="SUPFAM" id="SSF51735">
    <property type="entry name" value="NAD(P)-binding Rossmann-fold domains"/>
    <property type="match status" value="1"/>
</dbReference>
<evidence type="ECO:0000256" key="1">
    <source>
        <dbReference type="SAM" id="SignalP"/>
    </source>
</evidence>
<organism evidence="3 4">
    <name type="scientific">Halioglobus maricola</name>
    <dbReference type="NCBI Taxonomy" id="2601894"/>
    <lineage>
        <taxon>Bacteria</taxon>
        <taxon>Pseudomonadati</taxon>
        <taxon>Pseudomonadota</taxon>
        <taxon>Gammaproteobacteria</taxon>
        <taxon>Cellvibrionales</taxon>
        <taxon>Halieaceae</taxon>
        <taxon>Halioglobus</taxon>
    </lineage>
</organism>
<feature type="signal peptide" evidence="1">
    <location>
        <begin position="1"/>
        <end position="23"/>
    </location>
</feature>
<evidence type="ECO:0000259" key="2">
    <source>
        <dbReference type="Pfam" id="PF13460"/>
    </source>
</evidence>
<dbReference type="KEGG" id="halc:EY643_05970"/>
<dbReference type="InterPro" id="IPR051606">
    <property type="entry name" value="Polyketide_Oxido-like"/>
</dbReference>